<dbReference type="Pfam" id="PF00009">
    <property type="entry name" value="GTP_EFTU"/>
    <property type="match status" value="1"/>
</dbReference>
<keyword evidence="8" id="KW-1185">Reference proteome</keyword>
<dbReference type="SUPFAM" id="SSF54211">
    <property type="entry name" value="Ribosomal protein S5 domain 2-like"/>
    <property type="match status" value="1"/>
</dbReference>
<dbReference type="GO" id="GO:0003746">
    <property type="term" value="F:translation elongation factor activity"/>
    <property type="evidence" value="ECO:0007669"/>
    <property type="project" value="UniProtKB-UniRule"/>
</dbReference>
<feature type="domain" description="Tr-type G" evidence="6">
    <location>
        <begin position="7"/>
        <end position="279"/>
    </location>
</feature>
<evidence type="ECO:0000256" key="2">
    <source>
        <dbReference type="ARBA" id="ARBA00017872"/>
    </source>
</evidence>
<dbReference type="InterPro" id="IPR000640">
    <property type="entry name" value="EFG_V-like"/>
</dbReference>
<dbReference type="Gene3D" id="3.30.230.10">
    <property type="match status" value="1"/>
</dbReference>
<dbReference type="InterPro" id="IPR014721">
    <property type="entry name" value="Ribsml_uS5_D2-typ_fold_subgr"/>
</dbReference>
<dbReference type="Gene3D" id="3.30.70.870">
    <property type="entry name" value="Elongation Factor G (Translational Gtpase), domain 3"/>
    <property type="match status" value="1"/>
</dbReference>
<comment type="caution">
    <text evidence="7">The sequence shown here is derived from an EMBL/GenBank/DDBJ whole genome shotgun (WGS) entry which is preliminary data.</text>
</comment>
<dbReference type="SUPFAM" id="SSF54980">
    <property type="entry name" value="EF-G C-terminal domain-like"/>
    <property type="match status" value="2"/>
</dbReference>
<comment type="similarity">
    <text evidence="1">Belongs to the TRAFAC class translation factor GTPase superfamily. Classic translation factor GTPase family. EF-G/EF-2 subfamily.</text>
</comment>
<dbReference type="Proteomes" id="UP000647416">
    <property type="component" value="Unassembled WGS sequence"/>
</dbReference>
<dbReference type="CDD" id="cd04170">
    <property type="entry name" value="EF-G_bact"/>
    <property type="match status" value="1"/>
</dbReference>
<dbReference type="InterPro" id="IPR009000">
    <property type="entry name" value="Transl_B-barrel_sf"/>
</dbReference>
<dbReference type="NCBIfam" id="TIGR00231">
    <property type="entry name" value="small_GTP"/>
    <property type="match status" value="1"/>
</dbReference>
<dbReference type="GO" id="GO:0005525">
    <property type="term" value="F:GTP binding"/>
    <property type="evidence" value="ECO:0007669"/>
    <property type="project" value="UniProtKB-UniRule"/>
</dbReference>
<dbReference type="InterPro" id="IPR005517">
    <property type="entry name" value="Transl_elong_EFG/EF2_IV"/>
</dbReference>
<dbReference type="InterPro" id="IPR047872">
    <property type="entry name" value="EFG_IV"/>
</dbReference>
<dbReference type="Pfam" id="PF22042">
    <property type="entry name" value="EF-G_D2"/>
    <property type="match status" value="1"/>
</dbReference>
<dbReference type="InterPro" id="IPR004540">
    <property type="entry name" value="Transl_elong_EFG/EF2"/>
</dbReference>
<name>A0A926F9M1_9FIRM</name>
<keyword evidence="7" id="KW-0251">Elongation factor</keyword>
<dbReference type="NCBIfam" id="NF009379">
    <property type="entry name" value="PRK12740.1-3"/>
    <property type="match status" value="1"/>
</dbReference>
<proteinExistence type="inferred from homology"/>
<dbReference type="InterPro" id="IPR035649">
    <property type="entry name" value="EFG_V"/>
</dbReference>
<dbReference type="PROSITE" id="PS51722">
    <property type="entry name" value="G_TR_2"/>
    <property type="match status" value="1"/>
</dbReference>
<evidence type="ECO:0000256" key="3">
    <source>
        <dbReference type="ARBA" id="ARBA00022741"/>
    </source>
</evidence>
<evidence type="ECO:0000259" key="6">
    <source>
        <dbReference type="PROSITE" id="PS51722"/>
    </source>
</evidence>
<keyword evidence="4" id="KW-0342">GTP-binding</keyword>
<dbReference type="Pfam" id="PF00679">
    <property type="entry name" value="EFG_C"/>
    <property type="match status" value="1"/>
</dbReference>
<dbReference type="Gene3D" id="2.40.30.10">
    <property type="entry name" value="Translation factors"/>
    <property type="match status" value="1"/>
</dbReference>
<gene>
    <name evidence="7" type="primary">fusA</name>
    <name evidence="7" type="ORF">H8706_00585</name>
</gene>
<dbReference type="CDD" id="cd03713">
    <property type="entry name" value="EFG_mtEFG_C"/>
    <property type="match status" value="1"/>
</dbReference>
<dbReference type="NCBIfam" id="NF009381">
    <property type="entry name" value="PRK12740.1-5"/>
    <property type="match status" value="1"/>
</dbReference>
<sequence>MFDYETKNLRNVCLISHGNAGKTSLCEALLYKAKATDRLGKVLDGNTVSDYDAEEIKRKISINTTIEPLEWKGVKINIIDTPGYFDFVGEQIEGVEAADNAVIMVSGKSGVSAGTERSWDFAQAKNMPVMFFINKLDDHKANYQKVLEELKDNFGKSVAPCLFPIKDGDDFIGFIDIVSMQAKMFNKDGSITFEDIPENMQEIAQTNRDMLMEAVAEVSDEFMEKYFDSGEFTDDEITYALKHGVKEGTFVPVLCGSVLKGIGIEILLDYMRKYFCNPLEAGTVIGENPKTGDAAEIEADRDKPLCAKVFKTIVDPYVGKMSFLKVMSGTLCADSTVYNSTKGENEKIAKLYVMRGKKQFDVPKLYAGDIGVTAKLLCTDTSDTLCSAKEPVVLEKIDFPEPVLSLAVIPKAKGDEEKISAGLNKLVEEDPTFKVYQNKETKQTIIAGTGEQHLNIITTKLQNKFGVAVELAEPKIAYRETIKKKVKVEGKHKKQSGGHGQYGHVWIEFEPCDSENLVFEEKVFGGSVPKNFFPAVEKGLRDSVKSGVLAGYPVVNLKATLVDGSYHSVDSSEMAFKTAANLAYKAGLAQADPVLLEPVGRLKVKARNDYTGDVVGDINKRRGRVLGMEPKDKNITEVEAEVPMGEMAKYAIDLRAITNGRGKFSFVFDHYEEAPYNIRDKVVAESKKQ</sequence>
<dbReference type="InterPro" id="IPR000795">
    <property type="entry name" value="T_Tr_GTP-bd_dom"/>
</dbReference>
<dbReference type="EMBL" id="JACRTE010000001">
    <property type="protein sequence ID" value="MBC8595367.1"/>
    <property type="molecule type" value="Genomic_DNA"/>
</dbReference>
<dbReference type="SUPFAM" id="SSF50447">
    <property type="entry name" value="Translation proteins"/>
    <property type="match status" value="1"/>
</dbReference>
<dbReference type="InterPro" id="IPR027417">
    <property type="entry name" value="P-loop_NTPase"/>
</dbReference>
<protein>
    <recommendedName>
        <fullName evidence="2 5">Elongation factor G</fullName>
    </recommendedName>
</protein>
<dbReference type="CDD" id="cd01434">
    <property type="entry name" value="EFG_mtEFG1_IV"/>
    <property type="match status" value="1"/>
</dbReference>
<dbReference type="SMART" id="SM00889">
    <property type="entry name" value="EFG_IV"/>
    <property type="match status" value="1"/>
</dbReference>
<evidence type="ECO:0000313" key="8">
    <source>
        <dbReference type="Proteomes" id="UP000647416"/>
    </source>
</evidence>
<dbReference type="RefSeq" id="WP_262431080.1">
    <property type="nucleotide sequence ID" value="NZ_JACRTE010000001.1"/>
</dbReference>
<dbReference type="Gene3D" id="3.40.50.300">
    <property type="entry name" value="P-loop containing nucleotide triphosphate hydrolases"/>
    <property type="match status" value="1"/>
</dbReference>
<dbReference type="PRINTS" id="PR00315">
    <property type="entry name" value="ELONGATNFCT"/>
</dbReference>
<dbReference type="SMART" id="SM00838">
    <property type="entry name" value="EFG_C"/>
    <property type="match status" value="1"/>
</dbReference>
<dbReference type="GO" id="GO:0003924">
    <property type="term" value="F:GTPase activity"/>
    <property type="evidence" value="ECO:0007669"/>
    <property type="project" value="InterPro"/>
</dbReference>
<dbReference type="InterPro" id="IPR005225">
    <property type="entry name" value="Small_GTP-bd"/>
</dbReference>
<dbReference type="NCBIfam" id="TIGR00484">
    <property type="entry name" value="EF-G"/>
    <property type="match status" value="1"/>
</dbReference>
<evidence type="ECO:0000256" key="4">
    <source>
        <dbReference type="ARBA" id="ARBA00023134"/>
    </source>
</evidence>
<dbReference type="InterPro" id="IPR035647">
    <property type="entry name" value="EFG_III/V"/>
</dbReference>
<organism evidence="7 8">
    <name type="scientific">Qingrenia yutianensis</name>
    <dbReference type="NCBI Taxonomy" id="2763676"/>
    <lineage>
        <taxon>Bacteria</taxon>
        <taxon>Bacillati</taxon>
        <taxon>Bacillota</taxon>
        <taxon>Clostridia</taxon>
        <taxon>Eubacteriales</taxon>
        <taxon>Oscillospiraceae</taxon>
        <taxon>Qingrenia</taxon>
    </lineage>
</organism>
<dbReference type="Gene3D" id="3.30.70.240">
    <property type="match status" value="1"/>
</dbReference>
<keyword evidence="3" id="KW-0547">Nucleotide-binding</keyword>
<dbReference type="NCBIfam" id="NF009891">
    <property type="entry name" value="PRK13351.1-1"/>
    <property type="match status" value="1"/>
</dbReference>
<dbReference type="GO" id="GO:0032790">
    <property type="term" value="P:ribosome disassembly"/>
    <property type="evidence" value="ECO:0007669"/>
    <property type="project" value="TreeGrafter"/>
</dbReference>
<dbReference type="CDD" id="cd16262">
    <property type="entry name" value="EFG_III"/>
    <property type="match status" value="1"/>
</dbReference>
<evidence type="ECO:0000256" key="1">
    <source>
        <dbReference type="ARBA" id="ARBA00005870"/>
    </source>
</evidence>
<dbReference type="InterPro" id="IPR041095">
    <property type="entry name" value="EFG_II"/>
</dbReference>
<dbReference type="InterPro" id="IPR009022">
    <property type="entry name" value="EFG_III"/>
</dbReference>
<dbReference type="Pfam" id="PF03764">
    <property type="entry name" value="EFG_IV"/>
    <property type="match status" value="1"/>
</dbReference>
<evidence type="ECO:0000256" key="5">
    <source>
        <dbReference type="NCBIfam" id="TIGR00484"/>
    </source>
</evidence>
<accession>A0A926F9M1</accession>
<dbReference type="Pfam" id="PF14492">
    <property type="entry name" value="EFG_III"/>
    <property type="match status" value="1"/>
</dbReference>
<evidence type="ECO:0000313" key="7">
    <source>
        <dbReference type="EMBL" id="MBC8595367.1"/>
    </source>
</evidence>
<dbReference type="FunFam" id="3.30.70.240:FF:000001">
    <property type="entry name" value="Elongation factor G"/>
    <property type="match status" value="1"/>
</dbReference>
<keyword evidence="7" id="KW-0648">Protein biosynthesis</keyword>
<dbReference type="PANTHER" id="PTHR43261:SF6">
    <property type="entry name" value="ELONGATION FACTOR G-LIKE PROTEIN"/>
    <property type="match status" value="1"/>
</dbReference>
<reference evidence="7" key="1">
    <citation type="submission" date="2020-08" db="EMBL/GenBank/DDBJ databases">
        <title>Genome public.</title>
        <authorList>
            <person name="Liu C."/>
            <person name="Sun Q."/>
        </authorList>
    </citation>
    <scope>NUCLEOTIDE SEQUENCE</scope>
    <source>
        <strain evidence="7">NSJ-50</strain>
    </source>
</reference>
<dbReference type="InterPro" id="IPR020568">
    <property type="entry name" value="Ribosomal_Su5_D2-typ_SF"/>
</dbReference>
<dbReference type="InterPro" id="IPR053905">
    <property type="entry name" value="EF-G-like_DII"/>
</dbReference>
<dbReference type="SUPFAM" id="SSF52540">
    <property type="entry name" value="P-loop containing nucleoside triphosphate hydrolases"/>
    <property type="match status" value="1"/>
</dbReference>
<dbReference type="CDD" id="cd04088">
    <property type="entry name" value="EFG_mtEFG_II"/>
    <property type="match status" value="1"/>
</dbReference>
<dbReference type="PANTHER" id="PTHR43261">
    <property type="entry name" value="TRANSLATION ELONGATION FACTOR G-RELATED"/>
    <property type="match status" value="1"/>
</dbReference>
<dbReference type="FunFam" id="3.30.230.10:FF:000003">
    <property type="entry name" value="Elongation factor G"/>
    <property type="match status" value="1"/>
</dbReference>
<dbReference type="AlphaFoldDB" id="A0A926F9M1"/>